<sequence>MNIENRKSRLVAPVKELNFLHEDTQIINKNISAIQAYSMMTHKSSAWLNTAFKIRDFLSYRLGGVKPIKGFGSSTIHPAKLNDKLDFFDVVKISDNELFLQSTDKHLSVLVAMQINACTEYKNEIKITTSVVTYNFFGKIYMLPVSIAHGRIIRNMLKKLA</sequence>
<evidence type="ECO:0000313" key="2">
    <source>
        <dbReference type="Proteomes" id="UP000199035"/>
    </source>
</evidence>
<dbReference type="EMBL" id="FNPK01000017">
    <property type="protein sequence ID" value="SDY62132.1"/>
    <property type="molecule type" value="Genomic_DNA"/>
</dbReference>
<protein>
    <recommendedName>
        <fullName evidence="3">DUF2867 domain-containing protein</fullName>
    </recommendedName>
</protein>
<dbReference type="Pfam" id="PF11066">
    <property type="entry name" value="DUF2867"/>
    <property type="match status" value="1"/>
</dbReference>
<dbReference type="AlphaFoldDB" id="A0A1H3LCK5"/>
<organism evidence="1 2">
    <name type="scientific">Acinetobacter kyonggiensis</name>
    <dbReference type="NCBI Taxonomy" id="595670"/>
    <lineage>
        <taxon>Bacteria</taxon>
        <taxon>Pseudomonadati</taxon>
        <taxon>Pseudomonadota</taxon>
        <taxon>Gammaproteobacteria</taxon>
        <taxon>Moraxellales</taxon>
        <taxon>Moraxellaceae</taxon>
        <taxon>Acinetobacter</taxon>
    </lineage>
</organism>
<keyword evidence="2" id="KW-1185">Reference proteome</keyword>
<dbReference type="RefSeq" id="WP_092691354.1">
    <property type="nucleotide sequence ID" value="NZ_FNPK01000017.1"/>
</dbReference>
<gene>
    <name evidence="1" type="ORF">SAMN05421643_11712</name>
</gene>
<evidence type="ECO:0008006" key="3">
    <source>
        <dbReference type="Google" id="ProtNLM"/>
    </source>
</evidence>
<proteinExistence type="predicted"/>
<name>A0A1H3LCK5_9GAMM</name>
<dbReference type="InterPro" id="IPR021295">
    <property type="entry name" value="DUF2867"/>
</dbReference>
<evidence type="ECO:0000313" key="1">
    <source>
        <dbReference type="EMBL" id="SDY62132.1"/>
    </source>
</evidence>
<dbReference type="Proteomes" id="UP000199035">
    <property type="component" value="Unassembled WGS sequence"/>
</dbReference>
<reference evidence="2" key="1">
    <citation type="submission" date="2016-10" db="EMBL/GenBank/DDBJ databases">
        <authorList>
            <person name="Varghese N."/>
            <person name="Submissions S."/>
        </authorList>
    </citation>
    <scope>NUCLEOTIDE SEQUENCE [LARGE SCALE GENOMIC DNA]</scope>
    <source>
        <strain evidence="2">ANC 5109</strain>
    </source>
</reference>
<accession>A0A1H3LCK5</accession>